<dbReference type="GO" id="GO:0030244">
    <property type="term" value="P:cellulose biosynthetic process"/>
    <property type="evidence" value="ECO:0007669"/>
    <property type="project" value="UniProtKB-KW"/>
</dbReference>
<evidence type="ECO:0000313" key="2">
    <source>
        <dbReference type="EMBL" id="MBB5721856.1"/>
    </source>
</evidence>
<keyword evidence="1" id="KW-0997">Cell inner membrane</keyword>
<gene>
    <name evidence="2" type="ORF">FHS72_001468</name>
</gene>
<organism evidence="2 3">
    <name type="scientific">Yoonia ponticola</name>
    <dbReference type="NCBI Taxonomy" id="1524255"/>
    <lineage>
        <taxon>Bacteria</taxon>
        <taxon>Pseudomonadati</taxon>
        <taxon>Pseudomonadota</taxon>
        <taxon>Alphaproteobacteria</taxon>
        <taxon>Rhodobacterales</taxon>
        <taxon>Paracoccaceae</taxon>
        <taxon>Yoonia</taxon>
    </lineage>
</organism>
<dbReference type="GO" id="GO:0006011">
    <property type="term" value="P:UDP-alpha-D-glucose metabolic process"/>
    <property type="evidence" value="ECO:0007669"/>
    <property type="project" value="InterPro"/>
</dbReference>
<keyword evidence="1" id="KW-0472">Membrane</keyword>
<dbReference type="InterPro" id="IPR018513">
    <property type="entry name" value="Cell_synthase_bac"/>
</dbReference>
<comment type="subunit">
    <text evidence="1">Tightly associated with the cellulose synthase catalytic subunit.</text>
</comment>
<keyword evidence="1" id="KW-1003">Cell membrane</keyword>
<protein>
    <recommendedName>
        <fullName evidence="1">Cyclic di-GMP-binding protein</fullName>
    </recommendedName>
    <alternativeName>
        <fullName evidence="1">Cellulose synthase regulatory subunit</fullName>
    </alternativeName>
</protein>
<dbReference type="EMBL" id="JACIJM010000003">
    <property type="protein sequence ID" value="MBB5721856.1"/>
    <property type="molecule type" value="Genomic_DNA"/>
</dbReference>
<keyword evidence="1" id="KW-0732">Signal</keyword>
<dbReference type="Proteomes" id="UP000535415">
    <property type="component" value="Unassembled WGS sequence"/>
</dbReference>
<dbReference type="GO" id="GO:0005886">
    <property type="term" value="C:plasma membrane"/>
    <property type="evidence" value="ECO:0007669"/>
    <property type="project" value="UniProtKB-SubCell"/>
</dbReference>
<reference evidence="2 3" key="1">
    <citation type="submission" date="2020-08" db="EMBL/GenBank/DDBJ databases">
        <title>Genomic Encyclopedia of Type Strains, Phase IV (KMG-IV): sequencing the most valuable type-strain genomes for metagenomic binning, comparative biology and taxonomic classification.</title>
        <authorList>
            <person name="Goeker M."/>
        </authorList>
    </citation>
    <scope>NUCLEOTIDE SEQUENCE [LARGE SCALE GENOMIC DNA]</scope>
    <source>
        <strain evidence="2 3">DSM 101064</strain>
    </source>
</reference>
<feature type="signal peptide" evidence="1">
    <location>
        <begin position="1"/>
        <end position="20"/>
    </location>
</feature>
<comment type="caution">
    <text evidence="2">The sequence shown here is derived from an EMBL/GenBank/DDBJ whole genome shotgun (WGS) entry which is preliminary data.</text>
</comment>
<name>A0A7W9EZE2_9RHOB</name>
<dbReference type="Pfam" id="PF03170">
    <property type="entry name" value="BcsB"/>
    <property type="match status" value="1"/>
</dbReference>
<feature type="chain" id="PRO_5031602460" description="Cyclic di-GMP-binding protein" evidence="1">
    <location>
        <begin position="21"/>
        <end position="650"/>
    </location>
</feature>
<comment type="pathway">
    <text evidence="1">Glycan metabolism; bacterial cellulose biosynthesis.</text>
</comment>
<keyword evidence="1" id="KW-1133">Transmembrane helix</keyword>
<comment type="similarity">
    <text evidence="1">Belongs to the AcsB/BcsB family.</text>
</comment>
<dbReference type="UniPathway" id="UPA00694"/>
<evidence type="ECO:0000313" key="3">
    <source>
        <dbReference type="Proteomes" id="UP000535415"/>
    </source>
</evidence>
<keyword evidence="1" id="KW-0812">Transmembrane</keyword>
<comment type="function">
    <text evidence="1">Binds the cellulose synthase activator, bis-(3'-5') cyclic diguanylic acid (c-di-GMP).</text>
</comment>
<comment type="subcellular location">
    <subcellularLocation>
        <location evidence="1">Cell inner membrane</location>
    </subcellularLocation>
</comment>
<dbReference type="AlphaFoldDB" id="A0A7W9EZE2"/>
<keyword evidence="3" id="KW-1185">Reference proteome</keyword>
<proteinExistence type="inferred from homology"/>
<sequence length="650" mass="68498">MKNAFILTASISVLALSAHAQTATTTQSTTPAIAETSQDALLRSTTLRDLGYRDGVAFSQLSGQTEIYFPVPDAGPILNGQLTLDIEHGATNAVERFLQVKIGDRIATSVGLDVEGGQLSLPIDIRPSDVQNGFLTIGLSYSGAFSEYICVDERASGDFVQISPDSALSLTLDPAQISTPLDFNGFRPAQVYVQMPEGNEMSGLAAAVRAATLFGAEQGGVNFGTGALAAEGNAWTAGAIELDVTTSGSDSEMEVIQTGAQPTLHVRGTDPQLGLWQLSSAWAGVTDAANSVTSALVSSSVDADVVLLSALGADLREKQVVSSEQFIIPFQSSDIPAGKTVSEIDLVLAAGLDPAGAGASATVYLNDTLLGARSLGRGVPERVKFTVPAGLVSRNNVLRVSFQRQAAGGQCRIKPQGYSAQVLPGSQLQLADTADETEHFFQLRQSFADGAQIFVDPDVGLSASELMPWLGSVAGTIIPDRAPIIPRNALTDIDADVPFVVVSNANPGDGEPLITVEKGRIEIRDRNGEVMFDGDALDRLGIVQMVTRNGVTGLWVRPGAGDAPQASVNTPFVLDRGDLALIGAEGVVVATSTNSNSLIDVVYPEQTSLMQILDQYRPWIVGGLWLALTLLVLAAFQKMYRRRRATPSDE</sequence>
<dbReference type="Gene3D" id="2.60.120.260">
    <property type="entry name" value="Galactose-binding domain-like"/>
    <property type="match status" value="1"/>
</dbReference>
<accession>A0A7W9EZE2</accession>
<feature type="transmembrane region" description="Helical" evidence="1">
    <location>
        <begin position="616"/>
        <end position="636"/>
    </location>
</feature>
<evidence type="ECO:0000256" key="1">
    <source>
        <dbReference type="RuleBase" id="RU365021"/>
    </source>
</evidence>
<keyword evidence="1" id="KW-0135">Cellulose biosynthesis</keyword>
<dbReference type="RefSeq" id="WP_183527578.1">
    <property type="nucleotide sequence ID" value="NZ_JACIJM010000003.1"/>
</dbReference>
<keyword evidence="1" id="KW-0973">c-di-GMP</keyword>